<evidence type="ECO:0000313" key="4">
    <source>
        <dbReference type="Proteomes" id="UP000252733"/>
    </source>
</evidence>
<accession>A0A2T0XEN1</accession>
<feature type="region of interest" description="Disordered" evidence="1">
    <location>
        <begin position="154"/>
        <end position="176"/>
    </location>
</feature>
<dbReference type="InterPro" id="IPR024047">
    <property type="entry name" value="MM3350-like_sf"/>
</dbReference>
<dbReference type="AlphaFoldDB" id="A0A2T0XEN1"/>
<sequence length="176" mass="20651">MIYKFRIISGENEDFIREIAINSYATFFDLHTFLVKELDYDKSQMTSFFLTDQNWHKEVEVTLIDMTDGQDPDIKVMDNTNLGELITEKKQRLLYVFDQFAERALFLELFEISDGEINQTVCTRRHGNPPLQLDSSALESGDLDDIDLLEFTGDEDNEDIMDLGEQQDSYDEEEWY</sequence>
<evidence type="ECO:0000256" key="1">
    <source>
        <dbReference type="SAM" id="MobiDB-lite"/>
    </source>
</evidence>
<comment type="caution">
    <text evidence="3">The sequence shown here is derived from an EMBL/GenBank/DDBJ whole genome shotgun (WGS) entry which is preliminary data.</text>
</comment>
<dbReference type="Pfam" id="PF07929">
    <property type="entry name" value="PRiA4_ORF3"/>
    <property type="match status" value="1"/>
</dbReference>
<dbReference type="OrthoDB" id="666725at2"/>
<dbReference type="SUPFAM" id="SSF159941">
    <property type="entry name" value="MM3350-like"/>
    <property type="match status" value="1"/>
</dbReference>
<proteinExistence type="predicted"/>
<gene>
    <name evidence="3" type="ORF">DFO77_110129</name>
</gene>
<organism evidence="3 4">
    <name type="scientific">Marinilabilia salmonicolor</name>
    <dbReference type="NCBI Taxonomy" id="989"/>
    <lineage>
        <taxon>Bacteria</taxon>
        <taxon>Pseudomonadati</taxon>
        <taxon>Bacteroidota</taxon>
        <taxon>Bacteroidia</taxon>
        <taxon>Marinilabiliales</taxon>
        <taxon>Marinilabiliaceae</taxon>
        <taxon>Marinilabilia</taxon>
    </lineage>
</organism>
<evidence type="ECO:0000259" key="2">
    <source>
        <dbReference type="Pfam" id="PF07929"/>
    </source>
</evidence>
<dbReference type="Proteomes" id="UP000252733">
    <property type="component" value="Unassembled WGS sequence"/>
</dbReference>
<protein>
    <submittedName>
        <fullName evidence="3">PRiA4b ORF-3-like protein</fullName>
    </submittedName>
</protein>
<dbReference type="EMBL" id="QPIZ01000010">
    <property type="protein sequence ID" value="RCW35362.1"/>
    <property type="molecule type" value="Genomic_DNA"/>
</dbReference>
<dbReference type="RefSeq" id="WP_106153749.1">
    <property type="nucleotide sequence ID" value="NZ_PVTS01000012.1"/>
</dbReference>
<evidence type="ECO:0000313" key="3">
    <source>
        <dbReference type="EMBL" id="RCW35362.1"/>
    </source>
</evidence>
<dbReference type="InterPro" id="IPR012912">
    <property type="entry name" value="Plasmid_pRiA4b_Orf3-like"/>
</dbReference>
<dbReference type="Gene3D" id="3.10.290.30">
    <property type="entry name" value="MM3350-like"/>
    <property type="match status" value="1"/>
</dbReference>
<keyword evidence="4" id="KW-1185">Reference proteome</keyword>
<dbReference type="STRING" id="1168289.GCA_000259075_02184"/>
<reference evidence="3 4" key="1">
    <citation type="submission" date="2018-07" db="EMBL/GenBank/DDBJ databases">
        <title>Freshwater and sediment microbial communities from various areas in North America, analyzing microbe dynamics in response to fracking.</title>
        <authorList>
            <person name="Lamendella R."/>
        </authorList>
    </citation>
    <scope>NUCLEOTIDE SEQUENCE [LARGE SCALE GENOMIC DNA]</scope>
    <source>
        <strain evidence="3 4">160A</strain>
    </source>
</reference>
<name>A0A2T0XEN1_9BACT</name>
<feature type="domain" description="Plasmid pRiA4b Orf3-like" evidence="2">
    <location>
        <begin position="8"/>
        <end position="128"/>
    </location>
</feature>